<gene>
    <name evidence="1" type="ORF">Rcae01_03356</name>
</gene>
<dbReference type="CDD" id="cd16377">
    <property type="entry name" value="23S_rRNA_IVP_like"/>
    <property type="match status" value="1"/>
</dbReference>
<protein>
    <recommendedName>
        <fullName evidence="3">Four helix bundle protein</fullName>
    </recommendedName>
</protein>
<dbReference type="Proteomes" id="UP001416858">
    <property type="component" value="Unassembled WGS sequence"/>
</dbReference>
<accession>A0ABP9VRV5</accession>
<dbReference type="NCBIfam" id="TIGR02436">
    <property type="entry name" value="four helix bundle protein"/>
    <property type="match status" value="1"/>
</dbReference>
<dbReference type="InterPro" id="IPR012657">
    <property type="entry name" value="23S_rRNA-intervening_sequence"/>
</dbReference>
<organism evidence="1 2">
    <name type="scientific">Novipirellula caenicola</name>
    <dbReference type="NCBI Taxonomy" id="1536901"/>
    <lineage>
        <taxon>Bacteria</taxon>
        <taxon>Pseudomonadati</taxon>
        <taxon>Planctomycetota</taxon>
        <taxon>Planctomycetia</taxon>
        <taxon>Pirellulales</taxon>
        <taxon>Pirellulaceae</taxon>
        <taxon>Novipirellula</taxon>
    </lineage>
</organism>
<dbReference type="Pfam" id="PF05635">
    <property type="entry name" value="23S_rRNA_IVP"/>
    <property type="match status" value="1"/>
</dbReference>
<dbReference type="RefSeq" id="WP_345684739.1">
    <property type="nucleotide sequence ID" value="NZ_BAABRO010000007.1"/>
</dbReference>
<dbReference type="EMBL" id="BAABRO010000007">
    <property type="protein sequence ID" value="GAA5507898.1"/>
    <property type="molecule type" value="Genomic_DNA"/>
</dbReference>
<dbReference type="SUPFAM" id="SSF158446">
    <property type="entry name" value="IVS-encoded protein-like"/>
    <property type="match status" value="1"/>
</dbReference>
<evidence type="ECO:0000313" key="1">
    <source>
        <dbReference type="EMBL" id="GAA5507898.1"/>
    </source>
</evidence>
<dbReference type="Gene3D" id="1.20.1440.60">
    <property type="entry name" value="23S rRNA-intervening sequence"/>
    <property type="match status" value="1"/>
</dbReference>
<evidence type="ECO:0008006" key="3">
    <source>
        <dbReference type="Google" id="ProtNLM"/>
    </source>
</evidence>
<keyword evidence="2" id="KW-1185">Reference proteome</keyword>
<name>A0ABP9VRV5_9BACT</name>
<sequence>MSERIRTHRDLIVYQKSFAAGNRIFELSRSFPREEMYSLTDQVRRSSRSVSANLAEAWRKRRYEKHFCSTMNVAEAEAAETQVWIEYASAHGYLDAETTKQVIELYDEILRMIVAMIHGSSKWCVDFQGKGGGKVEKSGVKESEETYFIDTDCPALDQELLLTPTSSNPNSERSDA</sequence>
<proteinExistence type="predicted"/>
<dbReference type="InterPro" id="IPR036583">
    <property type="entry name" value="23S_rRNA_IVS_sf"/>
</dbReference>
<evidence type="ECO:0000313" key="2">
    <source>
        <dbReference type="Proteomes" id="UP001416858"/>
    </source>
</evidence>
<reference evidence="1 2" key="1">
    <citation type="submission" date="2024-02" db="EMBL/GenBank/DDBJ databases">
        <title>Rhodopirellula caenicola NBRC 110016.</title>
        <authorList>
            <person name="Ichikawa N."/>
            <person name="Katano-Makiyama Y."/>
            <person name="Hidaka K."/>
        </authorList>
    </citation>
    <scope>NUCLEOTIDE SEQUENCE [LARGE SCALE GENOMIC DNA]</scope>
    <source>
        <strain evidence="1 2">NBRC 110016</strain>
    </source>
</reference>
<comment type="caution">
    <text evidence="1">The sequence shown here is derived from an EMBL/GenBank/DDBJ whole genome shotgun (WGS) entry which is preliminary data.</text>
</comment>
<dbReference type="PANTHER" id="PTHR38471">
    <property type="entry name" value="FOUR HELIX BUNDLE PROTEIN"/>
    <property type="match status" value="1"/>
</dbReference>
<dbReference type="PANTHER" id="PTHR38471:SF2">
    <property type="entry name" value="FOUR HELIX BUNDLE PROTEIN"/>
    <property type="match status" value="1"/>
</dbReference>